<sequence length="464" mass="54556">MKKIGFVKELITSLNSSIKKRLLHQGAKTSDIVQQYISLIKCMQILDPSGLLLEQVSDPIKKYLRDREDTIKCIIQIIVDDNNNDLLEGFSKQDINSFNDMNMDDFDNDNWMPELLEVDIANEAVKKKNIDIISTLLNIYDSKDMFIKEFQELLANRLLALKSYDTKRELKNVELLKLRFGESSLQLCEVMVKDISSSRRIDYNIHSNINYTNSNHSIEDKMIEDKNNNDNDNNNLPLRAKILSHLYWPPFKKYNLKFPKEIQKYADIYSKKYSTLKPSRKLQWLPYLGNVSLTVELEDRVLSFDDLTPLQAIILYHFQEKDQWELDVLANELEVTPSLVKRGIVFWINKGIMKEISKNVFKILEKEEEILIDMEEQTQMEEIDEINTIQDSKDQQMEKMRIYWTFISNMVTNLGGMTIERIHQMLQVCLSDYKSQLKQLESFLELMVQENKLELNGDIYTIKK</sequence>
<keyword evidence="9" id="KW-1185">Reference proteome</keyword>
<dbReference type="Gene3D" id="1.10.10.10">
    <property type="entry name" value="Winged helix-like DNA-binding domain superfamily/Winged helix DNA-binding domain"/>
    <property type="match status" value="1"/>
</dbReference>
<dbReference type="Gene3D" id="1.20.1310.10">
    <property type="entry name" value="Cullin Repeats"/>
    <property type="match status" value="1"/>
</dbReference>
<dbReference type="OrthoDB" id="5581181at2759"/>
<dbReference type="SMART" id="SM00182">
    <property type="entry name" value="CULLIN"/>
    <property type="match status" value="1"/>
</dbReference>
<evidence type="ECO:0000256" key="5">
    <source>
        <dbReference type="ARBA" id="ARBA00023306"/>
    </source>
</evidence>
<evidence type="ECO:0000313" key="8">
    <source>
        <dbReference type="EMBL" id="ORX50309.1"/>
    </source>
</evidence>
<dbReference type="PANTHER" id="PTHR45957">
    <property type="entry name" value="ANAPHASE-PROMOTING COMPLEX SUBUNIT 2"/>
    <property type="match status" value="1"/>
</dbReference>
<dbReference type="InterPro" id="IPR059120">
    <property type="entry name" value="Cullin-like_AB"/>
</dbReference>
<dbReference type="InterPro" id="IPR057975">
    <property type="entry name" value="TPR_ANAPC2"/>
</dbReference>
<comment type="similarity">
    <text evidence="6">Belongs to the cullin family.</text>
</comment>
<dbReference type="InterPro" id="IPR036390">
    <property type="entry name" value="WH_DNA-bd_sf"/>
</dbReference>
<dbReference type="InterPro" id="IPR016158">
    <property type="entry name" value="Cullin_homology"/>
</dbReference>
<dbReference type="PANTHER" id="PTHR45957:SF1">
    <property type="entry name" value="ANAPHASE-PROMOTING COMPLEX SUBUNIT 2"/>
    <property type="match status" value="1"/>
</dbReference>
<evidence type="ECO:0000259" key="7">
    <source>
        <dbReference type="PROSITE" id="PS50069"/>
    </source>
</evidence>
<dbReference type="GO" id="GO:0051301">
    <property type="term" value="P:cell division"/>
    <property type="evidence" value="ECO:0007669"/>
    <property type="project" value="UniProtKB-KW"/>
</dbReference>
<dbReference type="InterPro" id="IPR044554">
    <property type="entry name" value="ANAPC2"/>
</dbReference>
<protein>
    <recommendedName>
        <fullName evidence="1">Anaphase-promoting complex subunit 2</fullName>
    </recommendedName>
</protein>
<dbReference type="GO" id="GO:0070979">
    <property type="term" value="P:protein K11-linked ubiquitination"/>
    <property type="evidence" value="ECO:0007669"/>
    <property type="project" value="TreeGrafter"/>
</dbReference>
<dbReference type="Pfam" id="PF26557">
    <property type="entry name" value="Cullin_AB"/>
    <property type="match status" value="1"/>
</dbReference>
<evidence type="ECO:0000256" key="6">
    <source>
        <dbReference type="PROSITE-ProRule" id="PRU00330"/>
    </source>
</evidence>
<keyword evidence="2" id="KW-0132">Cell division</keyword>
<accession>A0A1Y1V973</accession>
<dbReference type="GO" id="GO:0005680">
    <property type="term" value="C:anaphase-promoting complex"/>
    <property type="evidence" value="ECO:0007669"/>
    <property type="project" value="TreeGrafter"/>
</dbReference>
<evidence type="ECO:0000256" key="4">
    <source>
        <dbReference type="ARBA" id="ARBA00022786"/>
    </source>
</evidence>
<evidence type="ECO:0000256" key="3">
    <source>
        <dbReference type="ARBA" id="ARBA00022776"/>
    </source>
</evidence>
<organism evidence="8 9">
    <name type="scientific">Piromyces finnis</name>
    <dbReference type="NCBI Taxonomy" id="1754191"/>
    <lineage>
        <taxon>Eukaryota</taxon>
        <taxon>Fungi</taxon>
        <taxon>Fungi incertae sedis</taxon>
        <taxon>Chytridiomycota</taxon>
        <taxon>Chytridiomycota incertae sedis</taxon>
        <taxon>Neocallimastigomycetes</taxon>
        <taxon>Neocallimastigales</taxon>
        <taxon>Neocallimastigaceae</taxon>
        <taxon>Piromyces</taxon>
    </lineage>
</organism>
<dbReference type="GO" id="GO:0031625">
    <property type="term" value="F:ubiquitin protein ligase binding"/>
    <property type="evidence" value="ECO:0007669"/>
    <property type="project" value="InterPro"/>
</dbReference>
<reference evidence="8 9" key="2">
    <citation type="submission" date="2016-08" db="EMBL/GenBank/DDBJ databases">
        <title>Pervasive Adenine N6-methylation of Active Genes in Fungi.</title>
        <authorList>
            <consortium name="DOE Joint Genome Institute"/>
            <person name="Mondo S.J."/>
            <person name="Dannebaum R.O."/>
            <person name="Kuo R.C."/>
            <person name="Labutti K."/>
            <person name="Haridas S."/>
            <person name="Kuo A."/>
            <person name="Salamov A."/>
            <person name="Ahrendt S.R."/>
            <person name="Lipzen A."/>
            <person name="Sullivan W."/>
            <person name="Andreopoulos W.B."/>
            <person name="Clum A."/>
            <person name="Lindquist E."/>
            <person name="Daum C."/>
            <person name="Ramamoorthy G.K."/>
            <person name="Gryganskyi A."/>
            <person name="Culley D."/>
            <person name="Magnuson J.K."/>
            <person name="James T.Y."/>
            <person name="O'Malley M.A."/>
            <person name="Stajich J.E."/>
            <person name="Spatafora J.W."/>
            <person name="Visel A."/>
            <person name="Grigoriev I.V."/>
        </authorList>
    </citation>
    <scope>NUCLEOTIDE SEQUENCE [LARGE SCALE GENOMIC DNA]</scope>
    <source>
        <strain evidence="9">finn</strain>
    </source>
</reference>
<dbReference type="SMART" id="SM01013">
    <property type="entry name" value="APC2"/>
    <property type="match status" value="1"/>
</dbReference>
<dbReference type="EMBL" id="MCFH01000021">
    <property type="protein sequence ID" value="ORX50309.1"/>
    <property type="molecule type" value="Genomic_DNA"/>
</dbReference>
<dbReference type="AlphaFoldDB" id="A0A1Y1V973"/>
<dbReference type="Pfam" id="PF25773">
    <property type="entry name" value="TPR_ANAPC2"/>
    <property type="match status" value="1"/>
</dbReference>
<dbReference type="STRING" id="1754191.A0A1Y1V973"/>
<dbReference type="InterPro" id="IPR036317">
    <property type="entry name" value="Cullin_homology_sf"/>
</dbReference>
<dbReference type="Pfam" id="PF08672">
    <property type="entry name" value="ANAPC2"/>
    <property type="match status" value="1"/>
</dbReference>
<proteinExistence type="inferred from homology"/>
<dbReference type="SUPFAM" id="SSF46785">
    <property type="entry name" value="Winged helix' DNA-binding domain"/>
    <property type="match status" value="1"/>
</dbReference>
<feature type="domain" description="Cullin family profile" evidence="7">
    <location>
        <begin position="109"/>
        <end position="348"/>
    </location>
</feature>
<dbReference type="Proteomes" id="UP000193719">
    <property type="component" value="Unassembled WGS sequence"/>
</dbReference>
<dbReference type="InterPro" id="IPR014786">
    <property type="entry name" value="ANAPC2_C"/>
</dbReference>
<evidence type="ECO:0000256" key="2">
    <source>
        <dbReference type="ARBA" id="ARBA00022618"/>
    </source>
</evidence>
<keyword evidence="3" id="KW-0498">Mitosis</keyword>
<reference evidence="8 9" key="1">
    <citation type="submission" date="2016-08" db="EMBL/GenBank/DDBJ databases">
        <title>Genomes of anaerobic fungi encode conserved fungal cellulosomes for biomass hydrolysis.</title>
        <authorList>
            <consortium name="DOE Joint Genome Institute"/>
            <person name="Haitjema C.H."/>
            <person name="Gilmore S.P."/>
            <person name="Henske J.K."/>
            <person name="Solomon K.V."/>
            <person name="De Groot R."/>
            <person name="Kuo A."/>
            <person name="Mondo S.J."/>
            <person name="Salamov A.A."/>
            <person name="Labutti K."/>
            <person name="Zhao Z."/>
            <person name="Chiniquy J."/>
            <person name="Barry K."/>
            <person name="Brewer H.M."/>
            <person name="Purvine S.O."/>
            <person name="Wright A.T."/>
            <person name="Boxma B."/>
            <person name="Van Alen T."/>
            <person name="Hackstein J.H."/>
            <person name="Baker S.E."/>
            <person name="Grigoriev I.V."/>
            <person name="O'Malley M.A."/>
        </authorList>
    </citation>
    <scope>NUCLEOTIDE SEQUENCE [LARGE SCALE GENOMIC DNA]</scope>
    <source>
        <strain evidence="9">finn</strain>
    </source>
</reference>
<keyword evidence="5" id="KW-0131">Cell cycle</keyword>
<evidence type="ECO:0000256" key="1">
    <source>
        <dbReference type="ARBA" id="ARBA00016068"/>
    </source>
</evidence>
<dbReference type="InterPro" id="IPR036388">
    <property type="entry name" value="WH-like_DNA-bd_sf"/>
</dbReference>
<evidence type="ECO:0000313" key="9">
    <source>
        <dbReference type="Proteomes" id="UP000193719"/>
    </source>
</evidence>
<comment type="caution">
    <text evidence="8">The sequence shown here is derived from an EMBL/GenBank/DDBJ whole genome shotgun (WGS) entry which is preliminary data.</text>
</comment>
<name>A0A1Y1V973_9FUNG</name>
<dbReference type="GO" id="GO:0006511">
    <property type="term" value="P:ubiquitin-dependent protein catabolic process"/>
    <property type="evidence" value="ECO:0007669"/>
    <property type="project" value="InterPro"/>
</dbReference>
<gene>
    <name evidence="8" type="ORF">BCR36DRAFT_58206</name>
</gene>
<dbReference type="PROSITE" id="PS50069">
    <property type="entry name" value="CULLIN_2"/>
    <property type="match status" value="1"/>
</dbReference>
<dbReference type="SUPFAM" id="SSF75632">
    <property type="entry name" value="Cullin homology domain"/>
    <property type="match status" value="1"/>
</dbReference>
<keyword evidence="4" id="KW-0833">Ubl conjugation pathway</keyword>
<dbReference type="GO" id="GO:0007091">
    <property type="term" value="P:metaphase/anaphase transition of mitotic cell cycle"/>
    <property type="evidence" value="ECO:0007669"/>
    <property type="project" value="TreeGrafter"/>
</dbReference>
<dbReference type="Gene3D" id="4.10.1030.10">
    <property type="entry name" value="Ring Box Chain A, domain 5"/>
    <property type="match status" value="1"/>
</dbReference>